<name>W2HFD6_PHYNI</name>
<sequence>TDRLLEPATVTCDFERGLMNTVTDQFRLNKIVECLFHWKQALRRKMIEQRIPLNPITGALAPGIIDVSDSFAAGWTKLEAKQSGTPLALLLKDLDDYLRRGSLKRG</sequence>
<gene>
    <name evidence="1" type="ORF">L915_03016</name>
</gene>
<accession>W2HFD6</accession>
<organism evidence="1">
    <name type="scientific">Phytophthora nicotianae</name>
    <name type="common">Potato buckeye rot agent</name>
    <name type="synonym">Phytophthora parasitica</name>
    <dbReference type="NCBI Taxonomy" id="4792"/>
    <lineage>
        <taxon>Eukaryota</taxon>
        <taxon>Sar</taxon>
        <taxon>Stramenopiles</taxon>
        <taxon>Oomycota</taxon>
        <taxon>Peronosporomycetes</taxon>
        <taxon>Peronosporales</taxon>
        <taxon>Peronosporaceae</taxon>
        <taxon>Phytophthora</taxon>
    </lineage>
</organism>
<protein>
    <submittedName>
        <fullName evidence="1">Uncharacterized protein</fullName>
    </submittedName>
</protein>
<feature type="non-terminal residue" evidence="1">
    <location>
        <position position="1"/>
    </location>
</feature>
<dbReference type="Proteomes" id="UP000053236">
    <property type="component" value="Unassembled WGS sequence"/>
</dbReference>
<reference evidence="1" key="1">
    <citation type="submission" date="2013-11" db="EMBL/GenBank/DDBJ databases">
        <title>The Genome Sequence of Phytophthora parasitica CJ02B3.</title>
        <authorList>
            <consortium name="The Broad Institute Genomics Platform"/>
            <person name="Russ C."/>
            <person name="Tyler B."/>
            <person name="Panabieres F."/>
            <person name="Shan W."/>
            <person name="Tripathy S."/>
            <person name="Grunwald N."/>
            <person name="Machado M."/>
            <person name="Johnson C.S."/>
            <person name="Arredondo F."/>
            <person name="Hong C."/>
            <person name="Coffey M."/>
            <person name="Young S.K."/>
            <person name="Zeng Q."/>
            <person name="Gargeya S."/>
            <person name="Fitzgerald M."/>
            <person name="Abouelleil A."/>
            <person name="Alvarado L."/>
            <person name="Chapman S.B."/>
            <person name="Gainer-Dewar J."/>
            <person name="Goldberg J."/>
            <person name="Griggs A."/>
            <person name="Gujja S."/>
            <person name="Hansen M."/>
            <person name="Howarth C."/>
            <person name="Imamovic A."/>
            <person name="Ireland A."/>
            <person name="Larimer J."/>
            <person name="McCowan C."/>
            <person name="Murphy C."/>
            <person name="Pearson M."/>
            <person name="Poon T.W."/>
            <person name="Priest M."/>
            <person name="Roberts A."/>
            <person name="Saif S."/>
            <person name="Shea T."/>
            <person name="Sykes S."/>
            <person name="Wortman J."/>
            <person name="Nusbaum C."/>
            <person name="Birren B."/>
        </authorList>
    </citation>
    <scope>NUCLEOTIDE SEQUENCE [LARGE SCALE GENOMIC DNA]</scope>
    <source>
        <strain evidence="1">CJ02B3</strain>
    </source>
</reference>
<dbReference type="AlphaFoldDB" id="W2HFD6"/>
<dbReference type="EMBL" id="KI684804">
    <property type="protein sequence ID" value="ETK93859.1"/>
    <property type="molecule type" value="Genomic_DNA"/>
</dbReference>
<proteinExistence type="predicted"/>
<evidence type="ECO:0000313" key="1">
    <source>
        <dbReference type="EMBL" id="ETK93859.1"/>
    </source>
</evidence>